<evidence type="ECO:0000313" key="7">
    <source>
        <dbReference type="EMBL" id="CAE0115421.1"/>
    </source>
</evidence>
<evidence type="ECO:0008006" key="8">
    <source>
        <dbReference type="Google" id="ProtNLM"/>
    </source>
</evidence>
<dbReference type="Gene3D" id="3.40.640.10">
    <property type="entry name" value="Type I PLP-dependent aspartate aminotransferase-like (Major domain)"/>
    <property type="match status" value="1"/>
</dbReference>
<dbReference type="InterPro" id="IPR015421">
    <property type="entry name" value="PyrdxlP-dep_Trfase_major"/>
</dbReference>
<dbReference type="Pfam" id="PF00202">
    <property type="entry name" value="Aminotran_3"/>
    <property type="match status" value="1"/>
</dbReference>
<evidence type="ECO:0000256" key="1">
    <source>
        <dbReference type="ARBA" id="ARBA00001933"/>
    </source>
</evidence>
<dbReference type="EMBL" id="HBHX01028863">
    <property type="protein sequence ID" value="CAE0115421.1"/>
    <property type="molecule type" value="Transcribed_RNA"/>
</dbReference>
<name>A0A7S3EZK8_9EUKA</name>
<dbReference type="InterPro" id="IPR050103">
    <property type="entry name" value="Class-III_PLP-dep_AT"/>
</dbReference>
<reference evidence="7" key="1">
    <citation type="submission" date="2021-01" db="EMBL/GenBank/DDBJ databases">
        <authorList>
            <person name="Corre E."/>
            <person name="Pelletier E."/>
            <person name="Niang G."/>
            <person name="Scheremetjew M."/>
            <person name="Finn R."/>
            <person name="Kale V."/>
            <person name="Holt S."/>
            <person name="Cochrane G."/>
            <person name="Meng A."/>
            <person name="Brown T."/>
            <person name="Cohen L."/>
        </authorList>
    </citation>
    <scope>NUCLEOTIDE SEQUENCE</scope>
    <source>
        <strain evidence="7">CCMP281</strain>
    </source>
</reference>
<dbReference type="InterPro" id="IPR005814">
    <property type="entry name" value="Aminotrans_3"/>
</dbReference>
<evidence type="ECO:0000256" key="2">
    <source>
        <dbReference type="ARBA" id="ARBA00008954"/>
    </source>
</evidence>
<dbReference type="GO" id="GO:0030170">
    <property type="term" value="F:pyridoxal phosphate binding"/>
    <property type="evidence" value="ECO:0007669"/>
    <property type="project" value="InterPro"/>
</dbReference>
<organism evidence="7">
    <name type="scientific">Haptolina ericina</name>
    <dbReference type="NCBI Taxonomy" id="156174"/>
    <lineage>
        <taxon>Eukaryota</taxon>
        <taxon>Haptista</taxon>
        <taxon>Haptophyta</taxon>
        <taxon>Prymnesiophyceae</taxon>
        <taxon>Prymnesiales</taxon>
        <taxon>Prymnesiaceae</taxon>
        <taxon>Haptolina</taxon>
    </lineage>
</organism>
<comment type="cofactor">
    <cofactor evidence="1">
        <name>pyridoxal 5'-phosphate</name>
        <dbReference type="ChEBI" id="CHEBI:597326"/>
    </cofactor>
</comment>
<protein>
    <recommendedName>
        <fullName evidence="8">Ornithine aminotransferase</fullName>
    </recommendedName>
</protein>
<dbReference type="PANTHER" id="PTHR11986:SF79">
    <property type="entry name" value="ACETYLORNITHINE AMINOTRANSFERASE, MITOCHONDRIAL"/>
    <property type="match status" value="1"/>
</dbReference>
<evidence type="ECO:0000256" key="3">
    <source>
        <dbReference type="ARBA" id="ARBA00022576"/>
    </source>
</evidence>
<comment type="similarity">
    <text evidence="2 6">Belongs to the class-III pyridoxal-phosphate-dependent aminotransferase family.</text>
</comment>
<proteinExistence type="inferred from homology"/>
<sequence>MPFGLLFMKPTAQRLCRRLERAAANAAAEAGVEAAAKAAKAAGAKVGSAAAVGMAAALLQSVGTGRGGRRPPRQLRARLVLSTTDAIEAALRLCLIRHAQFSSQKSSHGMQVPVVLLVGEHSARGHSWLMQGLPICGLRLQVLPTYVAADGKALRSLLSTIGCEPSQPAGAVAAILFEPISSQSLDSLGPAGASCLRFVCAEYGIPLLSDETRCGLGRCGELLLAESWGVAPDCTILGEALGGGIASVAAVIYDHKVLRGALPSTATTMNDNTSSHIGLATLTALEQWAPRTRIAADAFEDAVREALRISPQEDAVAVNGRGFLICVRLKHAGLAAAAPAGWPPNLLMHAYLLRVHAVRVRPSGGDPWAVLIELPVVSSLASVDRVCLALRKMVLAVVSGDAEQLRHAAFGHTIGVASVRTSLQSQVGRSGASLIAGV</sequence>
<evidence type="ECO:0000256" key="6">
    <source>
        <dbReference type="RuleBase" id="RU003560"/>
    </source>
</evidence>
<dbReference type="GO" id="GO:0042802">
    <property type="term" value="F:identical protein binding"/>
    <property type="evidence" value="ECO:0007669"/>
    <property type="project" value="TreeGrafter"/>
</dbReference>
<dbReference type="AlphaFoldDB" id="A0A7S3EZK8"/>
<dbReference type="SUPFAM" id="SSF53383">
    <property type="entry name" value="PLP-dependent transferases"/>
    <property type="match status" value="1"/>
</dbReference>
<keyword evidence="3" id="KW-0032">Aminotransferase</keyword>
<evidence type="ECO:0000256" key="5">
    <source>
        <dbReference type="ARBA" id="ARBA00022898"/>
    </source>
</evidence>
<keyword evidence="4" id="KW-0808">Transferase</keyword>
<dbReference type="InterPro" id="IPR015422">
    <property type="entry name" value="PyrdxlP-dep_Trfase_small"/>
</dbReference>
<dbReference type="Gene3D" id="3.90.1150.10">
    <property type="entry name" value="Aspartate Aminotransferase, domain 1"/>
    <property type="match status" value="1"/>
</dbReference>
<gene>
    <name evidence="7" type="ORF">HERI1096_LOCUS16106</name>
</gene>
<dbReference type="GO" id="GO:0008483">
    <property type="term" value="F:transaminase activity"/>
    <property type="evidence" value="ECO:0007669"/>
    <property type="project" value="UniProtKB-KW"/>
</dbReference>
<dbReference type="PANTHER" id="PTHR11986">
    <property type="entry name" value="AMINOTRANSFERASE CLASS III"/>
    <property type="match status" value="1"/>
</dbReference>
<evidence type="ECO:0000256" key="4">
    <source>
        <dbReference type="ARBA" id="ARBA00022679"/>
    </source>
</evidence>
<dbReference type="InterPro" id="IPR015424">
    <property type="entry name" value="PyrdxlP-dep_Trfase"/>
</dbReference>
<accession>A0A7S3EZK8</accession>
<keyword evidence="5 6" id="KW-0663">Pyridoxal phosphate</keyword>